<dbReference type="EMBL" id="JBBCAQ010000038">
    <property type="protein sequence ID" value="KAK7572066.1"/>
    <property type="molecule type" value="Genomic_DNA"/>
</dbReference>
<proteinExistence type="predicted"/>
<evidence type="ECO:0000313" key="2">
    <source>
        <dbReference type="EMBL" id="KAK7572066.1"/>
    </source>
</evidence>
<dbReference type="Pfam" id="PF13426">
    <property type="entry name" value="PAS_9"/>
    <property type="match status" value="1"/>
</dbReference>
<gene>
    <name evidence="2" type="ORF">V9T40_014538</name>
</gene>
<dbReference type="InterPro" id="IPR000014">
    <property type="entry name" value="PAS"/>
</dbReference>
<reference evidence="2 3" key="1">
    <citation type="submission" date="2024-03" db="EMBL/GenBank/DDBJ databases">
        <title>Adaptation during the transition from Ophiocordyceps entomopathogen to insect associate is accompanied by gene loss and intensified selection.</title>
        <authorList>
            <person name="Ward C.M."/>
            <person name="Onetto C.A."/>
            <person name="Borneman A.R."/>
        </authorList>
    </citation>
    <scope>NUCLEOTIDE SEQUENCE [LARGE SCALE GENOMIC DNA]</scope>
    <source>
        <strain evidence="2">AWRI1</strain>
        <tissue evidence="2">Single Adult Female</tissue>
    </source>
</reference>
<accession>A0AAN9XYI4</accession>
<dbReference type="CDD" id="cd00130">
    <property type="entry name" value="PAS"/>
    <property type="match status" value="1"/>
</dbReference>
<dbReference type="InterPro" id="IPR035965">
    <property type="entry name" value="PAS-like_dom_sf"/>
</dbReference>
<dbReference type="PANTHER" id="PTHR10217">
    <property type="entry name" value="VOLTAGE AND LIGAND GATED POTASSIUM CHANNEL"/>
    <property type="match status" value="1"/>
</dbReference>
<dbReference type="PROSITE" id="PS50112">
    <property type="entry name" value="PAS"/>
    <property type="match status" value="1"/>
</dbReference>
<dbReference type="NCBIfam" id="TIGR00229">
    <property type="entry name" value="sensory_box"/>
    <property type="match status" value="1"/>
</dbReference>
<dbReference type="GO" id="GO:0005886">
    <property type="term" value="C:plasma membrane"/>
    <property type="evidence" value="ECO:0007669"/>
    <property type="project" value="TreeGrafter"/>
</dbReference>
<dbReference type="GO" id="GO:0005242">
    <property type="term" value="F:inward rectifier potassium channel activity"/>
    <property type="evidence" value="ECO:0007669"/>
    <property type="project" value="TreeGrafter"/>
</dbReference>
<dbReference type="Proteomes" id="UP001367676">
    <property type="component" value="Unassembled WGS sequence"/>
</dbReference>
<comment type="caution">
    <text evidence="2">The sequence shown here is derived from an EMBL/GenBank/DDBJ whole genome shotgun (WGS) entry which is preliminary data.</text>
</comment>
<evidence type="ECO:0000259" key="1">
    <source>
        <dbReference type="PROSITE" id="PS50112"/>
    </source>
</evidence>
<evidence type="ECO:0000313" key="3">
    <source>
        <dbReference type="Proteomes" id="UP001367676"/>
    </source>
</evidence>
<keyword evidence="3" id="KW-1185">Reference proteome</keyword>
<dbReference type="PANTHER" id="PTHR10217:SF548">
    <property type="entry name" value="GH12235P"/>
    <property type="match status" value="1"/>
</dbReference>
<sequence>MTSQASKESDWLKPEFRSYRSFVVANAQSSPCHIIYCSDGFCRLTGYSRAEVMQRSAVCEFLHGPLTSLSAVQVVKQALAAGTEQHFEILYYRKDGKYCAIK</sequence>
<dbReference type="InterPro" id="IPR050818">
    <property type="entry name" value="KCNH_animal-type"/>
</dbReference>
<dbReference type="GO" id="GO:0042391">
    <property type="term" value="P:regulation of membrane potential"/>
    <property type="evidence" value="ECO:0007669"/>
    <property type="project" value="TreeGrafter"/>
</dbReference>
<dbReference type="Gene3D" id="3.30.450.20">
    <property type="entry name" value="PAS domain"/>
    <property type="match status" value="1"/>
</dbReference>
<protein>
    <recommendedName>
        <fullName evidence="1">PAS domain-containing protein</fullName>
    </recommendedName>
</protein>
<dbReference type="SUPFAM" id="SSF55785">
    <property type="entry name" value="PYP-like sensor domain (PAS domain)"/>
    <property type="match status" value="1"/>
</dbReference>
<feature type="domain" description="PAS" evidence="1">
    <location>
        <begin position="34"/>
        <end position="63"/>
    </location>
</feature>
<name>A0AAN9XYI4_9HEMI</name>
<dbReference type="AlphaFoldDB" id="A0AAN9XYI4"/>
<organism evidence="2 3">
    <name type="scientific">Parthenolecanium corni</name>
    <dbReference type="NCBI Taxonomy" id="536013"/>
    <lineage>
        <taxon>Eukaryota</taxon>
        <taxon>Metazoa</taxon>
        <taxon>Ecdysozoa</taxon>
        <taxon>Arthropoda</taxon>
        <taxon>Hexapoda</taxon>
        <taxon>Insecta</taxon>
        <taxon>Pterygota</taxon>
        <taxon>Neoptera</taxon>
        <taxon>Paraneoptera</taxon>
        <taxon>Hemiptera</taxon>
        <taxon>Sternorrhyncha</taxon>
        <taxon>Coccoidea</taxon>
        <taxon>Coccidae</taxon>
        <taxon>Parthenolecanium</taxon>
    </lineage>
</organism>